<dbReference type="AlphaFoldDB" id="A0A9E6Y0S2"/>
<dbReference type="InterPro" id="IPR013094">
    <property type="entry name" value="AB_hydrolase_3"/>
</dbReference>
<evidence type="ECO:0000256" key="2">
    <source>
        <dbReference type="SAM" id="MobiDB-lite"/>
    </source>
</evidence>
<dbReference type="EC" id="3.1.1.-" evidence="4"/>
<evidence type="ECO:0000313" key="5">
    <source>
        <dbReference type="Proteomes" id="UP001162834"/>
    </source>
</evidence>
<dbReference type="KEGG" id="sbae:DSM104329_04452"/>
<dbReference type="Proteomes" id="UP001162834">
    <property type="component" value="Chromosome"/>
</dbReference>
<keyword evidence="1 4" id="KW-0378">Hydrolase</keyword>
<dbReference type="InterPro" id="IPR029058">
    <property type="entry name" value="AB_hydrolase_fold"/>
</dbReference>
<dbReference type="EMBL" id="CP087164">
    <property type="protein sequence ID" value="UGS38030.1"/>
    <property type="molecule type" value="Genomic_DNA"/>
</dbReference>
<name>A0A9E6Y0S2_9ACTN</name>
<proteinExistence type="predicted"/>
<dbReference type="GO" id="GO:0016787">
    <property type="term" value="F:hydrolase activity"/>
    <property type="evidence" value="ECO:0007669"/>
    <property type="project" value="UniProtKB-KW"/>
</dbReference>
<dbReference type="InterPro" id="IPR050300">
    <property type="entry name" value="GDXG_lipolytic_enzyme"/>
</dbReference>
<keyword evidence="5" id="KW-1185">Reference proteome</keyword>
<evidence type="ECO:0000256" key="1">
    <source>
        <dbReference type="ARBA" id="ARBA00022801"/>
    </source>
</evidence>
<reference evidence="4" key="1">
    <citation type="journal article" date="2022" name="Int. J. Syst. Evol. Microbiol.">
        <title>Pseudomonas aegrilactucae sp. nov. and Pseudomonas morbosilactucae sp. nov., pathogens causing bacterial rot of lettuce in Japan.</title>
        <authorList>
            <person name="Sawada H."/>
            <person name="Fujikawa T."/>
            <person name="Satou M."/>
        </authorList>
    </citation>
    <scope>NUCLEOTIDE SEQUENCE</scope>
    <source>
        <strain evidence="4">0166_1</strain>
    </source>
</reference>
<sequence length="312" mass="32704">MQIGLENFIDAKLAAYAQESRDFNAASAASSDTDSHPDPSTPDGLRQARAGLSVRAAAPGPPAVERFAEAAGRRVPVRILAPERGAARGVYLEIHGGGFYLGAAARGDARNRRLADALGVAVVSVDYRLAPEHPWPAAPDDCETAALWLRDEAEALFGATRLAIGGASAGATLAMTTLLRLRDRGVAKPFVGAALQAGTYDLSGLTPAGRRLADEFFIQAYAGHVADRTNPDVSPVYGDLRDLPPALLVVGSLDIMLEDNLALAARLSAAGGEVDVRVYPESPHGFTSFPTAMANAAVTDVESWLADRFDAT</sequence>
<dbReference type="PANTHER" id="PTHR48081:SF8">
    <property type="entry name" value="ALPHA_BETA HYDROLASE FOLD-3 DOMAIN-CONTAINING PROTEIN-RELATED"/>
    <property type="match status" value="1"/>
</dbReference>
<feature type="region of interest" description="Disordered" evidence="2">
    <location>
        <begin position="25"/>
        <end position="46"/>
    </location>
</feature>
<evidence type="ECO:0000313" key="4">
    <source>
        <dbReference type="EMBL" id="UGS38030.1"/>
    </source>
</evidence>
<dbReference type="SUPFAM" id="SSF53474">
    <property type="entry name" value="alpha/beta-Hydrolases"/>
    <property type="match status" value="1"/>
</dbReference>
<protein>
    <submittedName>
        <fullName evidence="4">Acetyl esterase</fullName>
        <ecNumber evidence="4">3.1.1.-</ecNumber>
    </submittedName>
</protein>
<organism evidence="4 5">
    <name type="scientific">Capillimicrobium parvum</name>
    <dbReference type="NCBI Taxonomy" id="2884022"/>
    <lineage>
        <taxon>Bacteria</taxon>
        <taxon>Bacillati</taxon>
        <taxon>Actinomycetota</taxon>
        <taxon>Thermoleophilia</taxon>
        <taxon>Solirubrobacterales</taxon>
        <taxon>Capillimicrobiaceae</taxon>
        <taxon>Capillimicrobium</taxon>
    </lineage>
</organism>
<accession>A0A9E6Y0S2</accession>
<dbReference type="RefSeq" id="WP_259312066.1">
    <property type="nucleotide sequence ID" value="NZ_CP087164.1"/>
</dbReference>
<dbReference type="PANTHER" id="PTHR48081">
    <property type="entry name" value="AB HYDROLASE SUPERFAMILY PROTEIN C4A8.06C"/>
    <property type="match status" value="1"/>
</dbReference>
<evidence type="ECO:0000259" key="3">
    <source>
        <dbReference type="Pfam" id="PF07859"/>
    </source>
</evidence>
<feature type="domain" description="Alpha/beta hydrolase fold-3" evidence="3">
    <location>
        <begin position="92"/>
        <end position="287"/>
    </location>
</feature>
<dbReference type="Gene3D" id="3.40.50.1820">
    <property type="entry name" value="alpha/beta hydrolase"/>
    <property type="match status" value="1"/>
</dbReference>
<gene>
    <name evidence="4" type="primary">aes_2</name>
    <name evidence="4" type="ORF">DSM104329_04452</name>
</gene>
<dbReference type="Pfam" id="PF07859">
    <property type="entry name" value="Abhydrolase_3"/>
    <property type="match status" value="1"/>
</dbReference>